<accession>A0AA38W0Y4</accession>
<keyword evidence="1" id="KW-0479">Metal-binding</keyword>
<evidence type="ECO:0000256" key="2">
    <source>
        <dbReference type="SAM" id="MobiDB-lite"/>
    </source>
</evidence>
<name>A0AA38W0Y4_9PEZI</name>
<gene>
    <name evidence="4" type="ORF">NKR19_g513</name>
</gene>
<dbReference type="PROSITE" id="PS50103">
    <property type="entry name" value="ZF_C3H1"/>
    <property type="match status" value="1"/>
</dbReference>
<reference evidence="4" key="1">
    <citation type="submission" date="2022-07" db="EMBL/GenBank/DDBJ databases">
        <title>Fungi with potential for degradation of polypropylene.</title>
        <authorList>
            <person name="Gostincar C."/>
        </authorList>
    </citation>
    <scope>NUCLEOTIDE SEQUENCE</scope>
    <source>
        <strain evidence="4">EXF-13287</strain>
    </source>
</reference>
<feature type="compositionally biased region" description="Polar residues" evidence="2">
    <location>
        <begin position="1"/>
        <end position="23"/>
    </location>
</feature>
<dbReference type="GO" id="GO:0008270">
    <property type="term" value="F:zinc ion binding"/>
    <property type="evidence" value="ECO:0007669"/>
    <property type="project" value="UniProtKB-KW"/>
</dbReference>
<feature type="compositionally biased region" description="Low complexity" evidence="2">
    <location>
        <begin position="278"/>
        <end position="288"/>
    </location>
</feature>
<sequence length="362" mass="38568">MSFPTSPQADTSPTIPGTGQAVSNDAAKGTNMNNGGQKNGGALSMVQVSKALAQTAPQPQQALGRSGTDMPYYAYCFDRGNGQYTRLIPADMLPSLVDIPALQQGCLGMTVLPCPTGLAPNGRSSNLERVFVQPTQQFPNSQIRAGNLRDPVQSRIDTIIASSPAPEAQKRQKIYCDKWIHEGVCAFTQQGCKYKHEMPLDKDTQESLGLFQGLPIWWRKHQGEITSDSQSNVMDSPPPLPPAGRPRGISNTGRGGFGGANRLRQNTWRSQGPPATTARRQSASSGSGAPAGGGEQGRHGQVAQFSSPFGPIAPPSASSRREYDTAPGMAQASRNPFIDHNPWSVLKTEPGSDDSEEGAKRG</sequence>
<comment type="caution">
    <text evidence="4">The sequence shown here is derived from an EMBL/GenBank/DDBJ whole genome shotgun (WGS) entry which is preliminary data.</text>
</comment>
<proteinExistence type="predicted"/>
<evidence type="ECO:0000313" key="4">
    <source>
        <dbReference type="EMBL" id="KAJ9165394.1"/>
    </source>
</evidence>
<protein>
    <recommendedName>
        <fullName evidence="3">C3H1-type domain-containing protein</fullName>
    </recommendedName>
</protein>
<dbReference type="EMBL" id="JANBVN010000004">
    <property type="protein sequence ID" value="KAJ9165394.1"/>
    <property type="molecule type" value="Genomic_DNA"/>
</dbReference>
<feature type="zinc finger region" description="C3H1-type" evidence="1">
    <location>
        <begin position="170"/>
        <end position="199"/>
    </location>
</feature>
<evidence type="ECO:0000256" key="1">
    <source>
        <dbReference type="PROSITE-ProRule" id="PRU00723"/>
    </source>
</evidence>
<evidence type="ECO:0000313" key="5">
    <source>
        <dbReference type="Proteomes" id="UP001174691"/>
    </source>
</evidence>
<feature type="region of interest" description="Disordered" evidence="2">
    <location>
        <begin position="1"/>
        <end position="41"/>
    </location>
</feature>
<keyword evidence="1" id="KW-0862">Zinc</keyword>
<dbReference type="Proteomes" id="UP001174691">
    <property type="component" value="Unassembled WGS sequence"/>
</dbReference>
<evidence type="ECO:0000259" key="3">
    <source>
        <dbReference type="PROSITE" id="PS50103"/>
    </source>
</evidence>
<feature type="region of interest" description="Disordered" evidence="2">
    <location>
        <begin position="227"/>
        <end position="362"/>
    </location>
</feature>
<keyword evidence="1" id="KW-0863">Zinc-finger</keyword>
<organism evidence="4 5">
    <name type="scientific">Coniochaeta hoffmannii</name>
    <dbReference type="NCBI Taxonomy" id="91930"/>
    <lineage>
        <taxon>Eukaryota</taxon>
        <taxon>Fungi</taxon>
        <taxon>Dikarya</taxon>
        <taxon>Ascomycota</taxon>
        <taxon>Pezizomycotina</taxon>
        <taxon>Sordariomycetes</taxon>
        <taxon>Sordariomycetidae</taxon>
        <taxon>Coniochaetales</taxon>
        <taxon>Coniochaetaceae</taxon>
        <taxon>Coniochaeta</taxon>
    </lineage>
</organism>
<dbReference type="InterPro" id="IPR000571">
    <property type="entry name" value="Znf_CCCH"/>
</dbReference>
<feature type="domain" description="C3H1-type" evidence="3">
    <location>
        <begin position="170"/>
        <end position="199"/>
    </location>
</feature>
<keyword evidence="5" id="KW-1185">Reference proteome</keyword>
<feature type="compositionally biased region" description="Polar residues" evidence="2">
    <location>
        <begin position="263"/>
        <end position="274"/>
    </location>
</feature>
<dbReference type="AlphaFoldDB" id="A0AA38W0Y4"/>